<evidence type="ECO:0000256" key="4">
    <source>
        <dbReference type="ARBA" id="ARBA00022827"/>
    </source>
</evidence>
<accession>A0A0W1KJP1</accession>
<dbReference type="AlphaFoldDB" id="A0A0W1KJP1"/>
<dbReference type="GO" id="GO:0050660">
    <property type="term" value="F:flavin adenine dinucleotide binding"/>
    <property type="evidence" value="ECO:0007669"/>
    <property type="project" value="InterPro"/>
</dbReference>
<comment type="cofactor">
    <cofactor evidence="1 6">
        <name>FAD</name>
        <dbReference type="ChEBI" id="CHEBI:57692"/>
    </cofactor>
</comment>
<dbReference type="NCBIfam" id="NF002885">
    <property type="entry name" value="PRK03354.1"/>
    <property type="match status" value="1"/>
</dbReference>
<sequence>MDFSLTEEQQLMADTFVELMESRAWETYFNECDENKEYPQEWVEALCELGFDRILLPEEYEGLGLGWQELTAVYEALGRMGGPTYVLYQLPGWGTIIREGSEEQKATMFEFLGSGKQMLNYAMTEPSAGSNWDDMRTTYTRRDGKIYLNGHKTFQTSGMKVPYLVVMARNAEDMSVYSEFFVDMTKAGITREPLKKLGLRMDSLAEVYFDDVELDESDFFGIEGGAFKRGVQDFDLERFLVALTNYGQAYCAFEDAAKYANQRIQGKEAIGRTQLIQLKMADMMIAITNMRNMLYEIAWKHDNGRLGRGDCSMAKYYCSQASSMVIDQALQILSGVGITGEHRVQRFYRDIRVDRVSGGTDEMMILAAGRAALKEYR</sequence>
<protein>
    <submittedName>
        <fullName evidence="10">Crotonobetainyl-CoA dehydrogenase</fullName>
        <ecNumber evidence="10">1.3.99.-</ecNumber>
    </submittedName>
</protein>
<dbReference type="PIRSF" id="PIRSF016578">
    <property type="entry name" value="HsaA"/>
    <property type="match status" value="1"/>
</dbReference>
<dbReference type="InterPro" id="IPR036250">
    <property type="entry name" value="AcylCo_DH-like_C"/>
</dbReference>
<evidence type="ECO:0000256" key="6">
    <source>
        <dbReference type="RuleBase" id="RU362125"/>
    </source>
</evidence>
<evidence type="ECO:0000259" key="9">
    <source>
        <dbReference type="Pfam" id="PF02771"/>
    </source>
</evidence>
<proteinExistence type="inferred from homology"/>
<dbReference type="InterPro" id="IPR046373">
    <property type="entry name" value="Acyl-CoA_Oxase/DH_mid-dom_sf"/>
</dbReference>
<dbReference type="InterPro" id="IPR009075">
    <property type="entry name" value="AcylCo_DH/oxidase_C"/>
</dbReference>
<dbReference type="SUPFAM" id="SSF56645">
    <property type="entry name" value="Acyl-CoA dehydrogenase NM domain-like"/>
    <property type="match status" value="1"/>
</dbReference>
<dbReference type="Gene3D" id="1.20.140.10">
    <property type="entry name" value="Butyryl-CoA Dehydrogenase, subunit A, domain 3"/>
    <property type="match status" value="1"/>
</dbReference>
<dbReference type="InterPro" id="IPR006091">
    <property type="entry name" value="Acyl-CoA_Oxase/DH_mid-dom"/>
</dbReference>
<dbReference type="FunFam" id="2.40.110.10:FF:000002">
    <property type="entry name" value="Acyl-CoA dehydrogenase fadE12"/>
    <property type="match status" value="1"/>
</dbReference>
<dbReference type="EC" id="1.3.99.-" evidence="10"/>
<dbReference type="Proteomes" id="UP000054404">
    <property type="component" value="Unassembled WGS sequence"/>
</dbReference>
<feature type="domain" description="Acyl-CoA dehydrogenase/oxidase N-terminal" evidence="9">
    <location>
        <begin position="6"/>
        <end position="115"/>
    </location>
</feature>
<organism evidence="10 11">
    <name type="scientific">Trueperella bernardiae</name>
    <dbReference type="NCBI Taxonomy" id="59561"/>
    <lineage>
        <taxon>Bacteria</taxon>
        <taxon>Bacillati</taxon>
        <taxon>Actinomycetota</taxon>
        <taxon>Actinomycetes</taxon>
        <taxon>Actinomycetales</taxon>
        <taxon>Actinomycetaceae</taxon>
        <taxon>Trueperella</taxon>
    </lineage>
</organism>
<evidence type="ECO:0000259" key="7">
    <source>
        <dbReference type="Pfam" id="PF00441"/>
    </source>
</evidence>
<keyword evidence="11" id="KW-1185">Reference proteome</keyword>
<dbReference type="Gene3D" id="1.10.540.10">
    <property type="entry name" value="Acyl-CoA dehydrogenase/oxidase, N-terminal domain"/>
    <property type="match status" value="1"/>
</dbReference>
<dbReference type="CDD" id="cd00567">
    <property type="entry name" value="ACAD"/>
    <property type="match status" value="1"/>
</dbReference>
<keyword evidence="4 6" id="KW-0274">FAD</keyword>
<dbReference type="FunFam" id="1.20.140.10:FF:000001">
    <property type="entry name" value="Acyl-CoA dehydrogenase"/>
    <property type="match status" value="1"/>
</dbReference>
<dbReference type="Pfam" id="PF02770">
    <property type="entry name" value="Acyl-CoA_dh_M"/>
    <property type="match status" value="1"/>
</dbReference>
<keyword evidence="3 6" id="KW-0285">Flavoprotein</keyword>
<evidence type="ECO:0000259" key="8">
    <source>
        <dbReference type="Pfam" id="PF02770"/>
    </source>
</evidence>
<dbReference type="PATRIC" id="fig|59561.3.peg.1349"/>
<name>A0A0W1KJP1_9ACTO</name>
<dbReference type="STRING" id="59561.AQZ59_01355"/>
<evidence type="ECO:0000313" key="10">
    <source>
        <dbReference type="EMBL" id="KTF03756.1"/>
    </source>
</evidence>
<keyword evidence="5 6" id="KW-0560">Oxidoreductase</keyword>
<dbReference type="InterPro" id="IPR013786">
    <property type="entry name" value="AcylCoA_DH/ox_N"/>
</dbReference>
<evidence type="ECO:0000256" key="5">
    <source>
        <dbReference type="ARBA" id="ARBA00023002"/>
    </source>
</evidence>
<comment type="similarity">
    <text evidence="2 6">Belongs to the acyl-CoA dehydrogenase family.</text>
</comment>
<reference evidence="10 11" key="1">
    <citation type="submission" date="2015-11" db="EMBL/GenBank/DDBJ databases">
        <title>Draft Genome Sequence of the Type Strain Trueperella bernardiae LCDC 89-0504T, Isolated from Blood Culture.</title>
        <authorList>
            <person name="Bernier A.-M."/>
            <person name="Bernard K."/>
        </authorList>
    </citation>
    <scope>NUCLEOTIDE SEQUENCE [LARGE SCALE GENOMIC DNA]</scope>
    <source>
        <strain evidence="10 11">LCDC 89-0504</strain>
    </source>
</reference>
<dbReference type="EMBL" id="LNIZ01000006">
    <property type="protein sequence ID" value="KTF03756.1"/>
    <property type="molecule type" value="Genomic_DNA"/>
</dbReference>
<evidence type="ECO:0000256" key="3">
    <source>
        <dbReference type="ARBA" id="ARBA00022630"/>
    </source>
</evidence>
<dbReference type="InterPro" id="IPR037069">
    <property type="entry name" value="AcylCoA_DH/ox_N_sf"/>
</dbReference>
<dbReference type="PANTHER" id="PTHR43884:SF12">
    <property type="entry name" value="ISOVALERYL-COA DEHYDROGENASE, MITOCHONDRIAL-RELATED"/>
    <property type="match status" value="1"/>
</dbReference>
<evidence type="ECO:0000256" key="2">
    <source>
        <dbReference type="ARBA" id="ARBA00009347"/>
    </source>
</evidence>
<dbReference type="GO" id="GO:0003995">
    <property type="term" value="F:acyl-CoA dehydrogenase activity"/>
    <property type="evidence" value="ECO:0007669"/>
    <property type="project" value="TreeGrafter"/>
</dbReference>
<dbReference type="SUPFAM" id="SSF47203">
    <property type="entry name" value="Acyl-CoA dehydrogenase C-terminal domain-like"/>
    <property type="match status" value="1"/>
</dbReference>
<dbReference type="RefSeq" id="WP_062613899.1">
    <property type="nucleotide sequence ID" value="NZ_LNIZ01000006.1"/>
</dbReference>
<dbReference type="InterPro" id="IPR009100">
    <property type="entry name" value="AcylCoA_DH/oxidase_NM_dom_sf"/>
</dbReference>
<evidence type="ECO:0000313" key="11">
    <source>
        <dbReference type="Proteomes" id="UP000054404"/>
    </source>
</evidence>
<dbReference type="OrthoDB" id="9770681at2"/>
<dbReference type="Pfam" id="PF00441">
    <property type="entry name" value="Acyl-CoA_dh_1"/>
    <property type="match status" value="1"/>
</dbReference>
<feature type="domain" description="Acyl-CoA oxidase/dehydrogenase middle" evidence="8">
    <location>
        <begin position="121"/>
        <end position="212"/>
    </location>
</feature>
<comment type="caution">
    <text evidence="10">The sequence shown here is derived from an EMBL/GenBank/DDBJ whole genome shotgun (WGS) entry which is preliminary data.</text>
</comment>
<gene>
    <name evidence="10" type="primary">caiA</name>
    <name evidence="10" type="ORF">AQZ59_01355</name>
</gene>
<dbReference type="PANTHER" id="PTHR43884">
    <property type="entry name" value="ACYL-COA DEHYDROGENASE"/>
    <property type="match status" value="1"/>
</dbReference>
<evidence type="ECO:0000256" key="1">
    <source>
        <dbReference type="ARBA" id="ARBA00001974"/>
    </source>
</evidence>
<dbReference type="Pfam" id="PF02771">
    <property type="entry name" value="Acyl-CoA_dh_N"/>
    <property type="match status" value="1"/>
</dbReference>
<feature type="domain" description="Acyl-CoA dehydrogenase/oxidase C-terminal" evidence="7">
    <location>
        <begin position="232"/>
        <end position="372"/>
    </location>
</feature>
<dbReference type="Gene3D" id="2.40.110.10">
    <property type="entry name" value="Butyryl-CoA Dehydrogenase, subunit A, domain 2"/>
    <property type="match status" value="1"/>
</dbReference>